<evidence type="ECO:0000256" key="5">
    <source>
        <dbReference type="ARBA" id="ARBA00035244"/>
    </source>
</evidence>
<gene>
    <name evidence="6 8" type="primary">rplD</name>
    <name evidence="8" type="ORF">NSA47_06630</name>
</gene>
<comment type="function">
    <text evidence="6">Forms part of the polypeptide exit tunnel.</text>
</comment>
<dbReference type="Pfam" id="PF00573">
    <property type="entry name" value="Ribosomal_L4"/>
    <property type="match status" value="1"/>
</dbReference>
<dbReference type="GO" id="GO:0003735">
    <property type="term" value="F:structural constituent of ribosome"/>
    <property type="evidence" value="ECO:0007669"/>
    <property type="project" value="InterPro"/>
</dbReference>
<comment type="function">
    <text evidence="6">One of the primary rRNA binding proteins, this protein initially binds near the 5'-end of the 23S rRNA. It is important during the early stages of 50S assembly. It makes multiple contacts with different domains of the 23S rRNA in the assembled 50S subunit and ribosome.</text>
</comment>
<evidence type="ECO:0000256" key="6">
    <source>
        <dbReference type="HAMAP-Rule" id="MF_01328"/>
    </source>
</evidence>
<evidence type="ECO:0000256" key="2">
    <source>
        <dbReference type="ARBA" id="ARBA00011838"/>
    </source>
</evidence>
<evidence type="ECO:0000256" key="3">
    <source>
        <dbReference type="ARBA" id="ARBA00022980"/>
    </source>
</evidence>
<dbReference type="HAMAP" id="MF_01328_B">
    <property type="entry name" value="Ribosomal_uL4_B"/>
    <property type="match status" value="1"/>
</dbReference>
<dbReference type="GO" id="GO:0006412">
    <property type="term" value="P:translation"/>
    <property type="evidence" value="ECO:0007669"/>
    <property type="project" value="UniProtKB-UniRule"/>
</dbReference>
<reference evidence="8" key="1">
    <citation type="submission" date="2022-07" db="EMBL/GenBank/DDBJ databases">
        <title>Enhanced cultured diversity of the mouse gut microbiota enables custom-made synthetic communities.</title>
        <authorList>
            <person name="Afrizal A."/>
        </authorList>
    </citation>
    <scope>NUCLEOTIDE SEQUENCE</scope>
    <source>
        <strain evidence="8">DSM 28593</strain>
    </source>
</reference>
<feature type="compositionally biased region" description="Basic residues" evidence="7">
    <location>
        <begin position="60"/>
        <end position="77"/>
    </location>
</feature>
<dbReference type="InterPro" id="IPR002136">
    <property type="entry name" value="Ribosomal_uL4"/>
</dbReference>
<dbReference type="PANTHER" id="PTHR10746">
    <property type="entry name" value="50S RIBOSOMAL PROTEIN L4"/>
    <property type="match status" value="1"/>
</dbReference>
<dbReference type="SUPFAM" id="SSF52166">
    <property type="entry name" value="Ribosomal protein L4"/>
    <property type="match status" value="1"/>
</dbReference>
<dbReference type="InterPro" id="IPR023574">
    <property type="entry name" value="Ribosomal_uL4_dom_sf"/>
</dbReference>
<keyword evidence="6" id="KW-0699">rRNA-binding</keyword>
<dbReference type="EMBL" id="JANKAS010000004">
    <property type="protein sequence ID" value="MCR1898667.1"/>
    <property type="molecule type" value="Genomic_DNA"/>
</dbReference>
<proteinExistence type="inferred from homology"/>
<dbReference type="Proteomes" id="UP001205748">
    <property type="component" value="Unassembled WGS sequence"/>
</dbReference>
<accession>A0AAE3KZR6</accession>
<dbReference type="InterPro" id="IPR013005">
    <property type="entry name" value="Ribosomal_uL4-like"/>
</dbReference>
<comment type="caution">
    <text evidence="8">The sequence shown here is derived from an EMBL/GenBank/DDBJ whole genome shotgun (WGS) entry which is preliminary data.</text>
</comment>
<evidence type="ECO:0000313" key="8">
    <source>
        <dbReference type="EMBL" id="MCR1898667.1"/>
    </source>
</evidence>
<dbReference type="GO" id="GO:0005840">
    <property type="term" value="C:ribosome"/>
    <property type="evidence" value="ECO:0007669"/>
    <property type="project" value="UniProtKB-KW"/>
</dbReference>
<name>A0AAE3KZR6_9FIRM</name>
<dbReference type="RefSeq" id="WP_257530233.1">
    <property type="nucleotide sequence ID" value="NZ_JANKAS010000004.1"/>
</dbReference>
<keyword evidence="4 6" id="KW-0687">Ribonucleoprotein</keyword>
<keyword evidence="6" id="KW-0694">RNA-binding</keyword>
<comment type="subunit">
    <text evidence="2 6">Part of the 50S ribosomal subunit.</text>
</comment>
<dbReference type="NCBIfam" id="TIGR03953">
    <property type="entry name" value="rplD_bact"/>
    <property type="match status" value="1"/>
</dbReference>
<keyword evidence="3 6" id="KW-0689">Ribosomal protein</keyword>
<feature type="region of interest" description="Disordered" evidence="7">
    <location>
        <begin position="44"/>
        <end position="78"/>
    </location>
</feature>
<evidence type="ECO:0000256" key="1">
    <source>
        <dbReference type="ARBA" id="ARBA00010528"/>
    </source>
</evidence>
<evidence type="ECO:0000256" key="4">
    <source>
        <dbReference type="ARBA" id="ARBA00023274"/>
    </source>
</evidence>
<dbReference type="GO" id="GO:0019843">
    <property type="term" value="F:rRNA binding"/>
    <property type="evidence" value="ECO:0007669"/>
    <property type="project" value="UniProtKB-UniRule"/>
</dbReference>
<dbReference type="PANTHER" id="PTHR10746:SF6">
    <property type="entry name" value="LARGE RIBOSOMAL SUBUNIT PROTEIN UL4M"/>
    <property type="match status" value="1"/>
</dbReference>
<evidence type="ECO:0000256" key="7">
    <source>
        <dbReference type="SAM" id="MobiDB-lite"/>
    </source>
</evidence>
<organism evidence="8 9">
    <name type="scientific">Irregularibacter muris</name>
    <dbReference type="NCBI Taxonomy" id="1796619"/>
    <lineage>
        <taxon>Bacteria</taxon>
        <taxon>Bacillati</taxon>
        <taxon>Bacillota</taxon>
        <taxon>Clostridia</taxon>
        <taxon>Eubacteriales</taxon>
        <taxon>Eubacteriaceae</taxon>
        <taxon>Irregularibacter</taxon>
    </lineage>
</organism>
<keyword evidence="9" id="KW-1185">Reference proteome</keyword>
<evidence type="ECO:0000313" key="9">
    <source>
        <dbReference type="Proteomes" id="UP001205748"/>
    </source>
</evidence>
<protein>
    <recommendedName>
        <fullName evidence="5 6">Large ribosomal subunit protein uL4</fullName>
    </recommendedName>
</protein>
<dbReference type="GO" id="GO:1990904">
    <property type="term" value="C:ribonucleoprotein complex"/>
    <property type="evidence" value="ECO:0007669"/>
    <property type="project" value="UniProtKB-KW"/>
</dbReference>
<comment type="similarity">
    <text evidence="1 6">Belongs to the universal ribosomal protein uL4 family.</text>
</comment>
<dbReference type="Gene3D" id="3.40.1370.10">
    <property type="match status" value="1"/>
</dbReference>
<dbReference type="AlphaFoldDB" id="A0AAE3KZR6"/>
<sequence>MPKVDLLNMGGQQVGEIELSDSVFGIEVNEAVLHQVVKAQLANRRQGTQSAKTRAEVRGGGRKPWRQKGTGRARHGSIRSPLWTKGGVVFAPKPRDYSQAVPKKVKRLAMKSALSSKVADNEIVVLDELAMENPKTKEMLAILNNINAGEKALIVLPGKNEVIEKSARNLPNIKSTLVNTLNVYDILRYDKLVITKEAVSLVEEVYA</sequence>